<protein>
    <submittedName>
        <fullName evidence="3">Uncharacterized protein</fullName>
    </submittedName>
</protein>
<dbReference type="SMART" id="SM00174">
    <property type="entry name" value="RHO"/>
    <property type="match status" value="1"/>
</dbReference>
<dbReference type="AlphaFoldDB" id="A0A7S4IGR0"/>
<evidence type="ECO:0000313" key="3">
    <source>
        <dbReference type="EMBL" id="CAE2228932.1"/>
    </source>
</evidence>
<dbReference type="InterPro" id="IPR001806">
    <property type="entry name" value="Small_GTPase"/>
</dbReference>
<evidence type="ECO:0000256" key="2">
    <source>
        <dbReference type="SAM" id="MobiDB-lite"/>
    </source>
</evidence>
<dbReference type="FunFam" id="3.40.50.300:FF:001329">
    <property type="entry name" value="Small GTP-binding protein, putative"/>
    <property type="match status" value="1"/>
</dbReference>
<keyword evidence="1" id="KW-0547">Nucleotide-binding</keyword>
<dbReference type="SMART" id="SM00173">
    <property type="entry name" value="RAS"/>
    <property type="match status" value="1"/>
</dbReference>
<proteinExistence type="predicted"/>
<sequence length="198" mass="21831">MMDMPDKQVRVVVMGNSRVGKSSLIRRYITPSHKPVDNNAEVDFVTHIVKYDGKTVQLQIWDSAGLETNEYHTVTPSYFRGADVIVLLYDVSVKASFDDLASWITRVGQVASPDSQKIVVGNKCDLTLERVISSEEAEQFSNSRLQAAYMETSATKNINVTDLFNEVMKTALSSTSREVNPSQTPPPPSGGGIKCTLL</sequence>
<dbReference type="Pfam" id="PF00071">
    <property type="entry name" value="Ras"/>
    <property type="match status" value="1"/>
</dbReference>
<feature type="region of interest" description="Disordered" evidence="2">
    <location>
        <begin position="174"/>
        <end position="198"/>
    </location>
</feature>
<evidence type="ECO:0000256" key="1">
    <source>
        <dbReference type="ARBA" id="ARBA00022741"/>
    </source>
</evidence>
<dbReference type="InterPro" id="IPR027417">
    <property type="entry name" value="P-loop_NTPase"/>
</dbReference>
<dbReference type="EMBL" id="HBKP01017356">
    <property type="protein sequence ID" value="CAE2228932.1"/>
    <property type="molecule type" value="Transcribed_RNA"/>
</dbReference>
<reference evidence="3" key="1">
    <citation type="submission" date="2021-01" db="EMBL/GenBank/DDBJ databases">
        <authorList>
            <person name="Corre E."/>
            <person name="Pelletier E."/>
            <person name="Niang G."/>
            <person name="Scheremetjew M."/>
            <person name="Finn R."/>
            <person name="Kale V."/>
            <person name="Holt S."/>
            <person name="Cochrane G."/>
            <person name="Meng A."/>
            <person name="Brown T."/>
            <person name="Cohen L."/>
        </authorList>
    </citation>
    <scope>NUCLEOTIDE SEQUENCE</scope>
    <source>
        <strain evidence="3">DIVA3 518/3/11/1/6</strain>
    </source>
</reference>
<dbReference type="CDD" id="cd00154">
    <property type="entry name" value="Rab"/>
    <property type="match status" value="1"/>
</dbReference>
<dbReference type="GO" id="GO:0003924">
    <property type="term" value="F:GTPase activity"/>
    <property type="evidence" value="ECO:0007669"/>
    <property type="project" value="InterPro"/>
</dbReference>
<name>A0A7S4IGR0_9EUKA</name>
<accession>A0A7S4IGR0</accession>
<dbReference type="InterPro" id="IPR005225">
    <property type="entry name" value="Small_GTP-bd"/>
</dbReference>
<dbReference type="PROSITE" id="PS51419">
    <property type="entry name" value="RAB"/>
    <property type="match status" value="1"/>
</dbReference>
<dbReference type="GO" id="GO:0005525">
    <property type="term" value="F:GTP binding"/>
    <property type="evidence" value="ECO:0007669"/>
    <property type="project" value="InterPro"/>
</dbReference>
<organism evidence="3">
    <name type="scientific">Vannella robusta</name>
    <dbReference type="NCBI Taxonomy" id="1487602"/>
    <lineage>
        <taxon>Eukaryota</taxon>
        <taxon>Amoebozoa</taxon>
        <taxon>Discosea</taxon>
        <taxon>Flabellinia</taxon>
        <taxon>Vannellidae</taxon>
        <taxon>Vannella</taxon>
    </lineage>
</organism>
<dbReference type="SUPFAM" id="SSF52540">
    <property type="entry name" value="P-loop containing nucleoside triphosphate hydrolases"/>
    <property type="match status" value="1"/>
</dbReference>
<dbReference type="Gene3D" id="3.40.50.300">
    <property type="entry name" value="P-loop containing nucleotide triphosphate hydrolases"/>
    <property type="match status" value="1"/>
</dbReference>
<dbReference type="PROSITE" id="PS51421">
    <property type="entry name" value="RAS"/>
    <property type="match status" value="1"/>
</dbReference>
<dbReference type="NCBIfam" id="TIGR00231">
    <property type="entry name" value="small_GTP"/>
    <property type="match status" value="1"/>
</dbReference>
<dbReference type="PROSITE" id="PS51420">
    <property type="entry name" value="RHO"/>
    <property type="match status" value="1"/>
</dbReference>
<dbReference type="PRINTS" id="PR00449">
    <property type="entry name" value="RASTRNSFRMNG"/>
</dbReference>
<dbReference type="SMART" id="SM00175">
    <property type="entry name" value="RAB"/>
    <property type="match status" value="1"/>
</dbReference>
<dbReference type="PANTHER" id="PTHR47978">
    <property type="match status" value="1"/>
</dbReference>
<gene>
    <name evidence="3" type="ORF">VSP0166_LOCUS12303</name>
</gene>